<dbReference type="HOGENOM" id="CLU_048475_3_1_9"/>
<evidence type="ECO:0000259" key="4">
    <source>
        <dbReference type="Pfam" id="PF06094"/>
    </source>
</evidence>
<dbReference type="PATRIC" id="fig|1048834.4.peg.1628"/>
<dbReference type="EMBL" id="CP002902">
    <property type="protein sequence ID" value="AEJ43637.1"/>
    <property type="molecule type" value="Genomic_DNA"/>
</dbReference>
<protein>
    <submittedName>
        <fullName evidence="5">AIG2 family protein</fullName>
    </submittedName>
</protein>
<dbReference type="eggNOG" id="COG2105">
    <property type="taxonomic scope" value="Bacteria"/>
</dbReference>
<feature type="domain" description="Gamma-glutamylcyclotransferase AIG2-like" evidence="4">
    <location>
        <begin position="5"/>
        <end position="110"/>
    </location>
</feature>
<dbReference type="STRING" id="1048834.TC41_1710"/>
<feature type="binding site" evidence="3">
    <location>
        <begin position="5"/>
        <end position="10"/>
    </location>
    <ligand>
        <name>substrate</name>
    </ligand>
</feature>
<reference evidence="5 6" key="1">
    <citation type="journal article" date="2011" name="J. Bacteriol.">
        <title>Complete Genome Sequence of Alicyclobacillus acidocaldarius Strain Tc-4-1.</title>
        <authorList>
            <person name="Chen Y."/>
            <person name="He Y."/>
            <person name="Zhang B."/>
            <person name="Yang J."/>
            <person name="Li W."/>
            <person name="Dong Z."/>
            <person name="Hu S."/>
        </authorList>
    </citation>
    <scope>NUCLEOTIDE SEQUENCE [LARGE SCALE GENOMIC DNA]</scope>
    <source>
        <strain evidence="5 6">Tc-4-1</strain>
    </source>
</reference>
<evidence type="ECO:0000313" key="5">
    <source>
        <dbReference type="EMBL" id="AEJ43637.1"/>
    </source>
</evidence>
<dbReference type="AlphaFoldDB" id="F8IL71"/>
<dbReference type="CDD" id="cd06661">
    <property type="entry name" value="GGCT_like"/>
    <property type="match status" value="1"/>
</dbReference>
<keyword evidence="1" id="KW-0456">Lyase</keyword>
<evidence type="ECO:0000256" key="3">
    <source>
        <dbReference type="PIRSR" id="PIRSR617939-2"/>
    </source>
</evidence>
<feature type="active site" description="Proton acceptor" evidence="2">
    <location>
        <position position="81"/>
    </location>
</feature>
<dbReference type="Pfam" id="PF06094">
    <property type="entry name" value="GGACT"/>
    <property type="match status" value="1"/>
</dbReference>
<dbReference type="InterPro" id="IPR013024">
    <property type="entry name" value="GGCT-like"/>
</dbReference>
<dbReference type="Proteomes" id="UP000000292">
    <property type="component" value="Chromosome"/>
</dbReference>
<organism evidence="5 6">
    <name type="scientific">Alicyclobacillus acidocaldarius (strain Tc-4-1)</name>
    <name type="common">Bacillus acidocaldarius</name>
    <dbReference type="NCBI Taxonomy" id="1048834"/>
    <lineage>
        <taxon>Bacteria</taxon>
        <taxon>Bacillati</taxon>
        <taxon>Bacillota</taxon>
        <taxon>Bacilli</taxon>
        <taxon>Bacillales</taxon>
        <taxon>Alicyclobacillaceae</taxon>
        <taxon>Alicyclobacillus</taxon>
    </lineage>
</organism>
<dbReference type="Gene3D" id="3.10.490.10">
    <property type="entry name" value="Gamma-glutamyl cyclotransferase-like"/>
    <property type="match status" value="1"/>
</dbReference>
<dbReference type="InterPro" id="IPR009288">
    <property type="entry name" value="AIG2-like_dom"/>
</dbReference>
<proteinExistence type="predicted"/>
<dbReference type="InterPro" id="IPR017939">
    <property type="entry name" value="G-Glutamylcylcotransferase"/>
</dbReference>
<evidence type="ECO:0000313" key="6">
    <source>
        <dbReference type="Proteomes" id="UP000000292"/>
    </source>
</evidence>
<name>F8IL71_ALIAT</name>
<feature type="binding site" evidence="3">
    <location>
        <position position="122"/>
    </location>
    <ligand>
        <name>substrate</name>
    </ligand>
</feature>
<dbReference type="PANTHER" id="PTHR12935:SF0">
    <property type="entry name" value="GAMMA-GLUTAMYLCYCLOTRANSFERASE"/>
    <property type="match status" value="1"/>
</dbReference>
<reference evidence="6" key="2">
    <citation type="submission" date="2011-06" db="EMBL/GenBank/DDBJ databases">
        <title>The complete genome sequence of Alicyclobacillus acidocaldarius sp. Tc-4-1.</title>
        <authorList>
            <person name="Chen Y."/>
            <person name="He Y."/>
            <person name="Dong Z."/>
            <person name="Hu S."/>
        </authorList>
    </citation>
    <scope>NUCLEOTIDE SEQUENCE [LARGE SCALE GENOMIC DNA]</scope>
    <source>
        <strain evidence="6">Tc-4-1</strain>
    </source>
</reference>
<dbReference type="GO" id="GO:0003839">
    <property type="term" value="F:gamma-glutamylcyclotransferase activity"/>
    <property type="evidence" value="ECO:0007669"/>
    <property type="project" value="InterPro"/>
</dbReference>
<dbReference type="PANTHER" id="PTHR12935">
    <property type="entry name" value="GAMMA-GLUTAMYLCYCLOTRANSFERASE"/>
    <property type="match status" value="1"/>
</dbReference>
<dbReference type="SUPFAM" id="SSF110857">
    <property type="entry name" value="Gamma-glutamyl cyclotransferase-like"/>
    <property type="match status" value="1"/>
</dbReference>
<accession>F8IL71</accession>
<gene>
    <name evidence="5" type="ordered locus">TC41_1710</name>
</gene>
<dbReference type="InterPro" id="IPR036568">
    <property type="entry name" value="GGCT-like_sf"/>
</dbReference>
<evidence type="ECO:0000256" key="2">
    <source>
        <dbReference type="PIRSR" id="PIRSR617939-1"/>
    </source>
</evidence>
<dbReference type="KEGG" id="aad:TC41_1710"/>
<sequence>MRMIYFAYGSCMNERDFRRTCPTAHMLCEDAILFGHRLTFNGYSAHRNGGVANIVPARGHTVHGVLWYVSDHEAKRLDRREGAPYVYHRKLVQVRCCGMWEEAVTYQLVHPLPHEIAPSDEYAQLILGGIVNPTYRRRVEQHIARLREEGTYGTAVTA</sequence>
<evidence type="ECO:0000256" key="1">
    <source>
        <dbReference type="ARBA" id="ARBA00023239"/>
    </source>
</evidence>